<dbReference type="EMBL" id="GBRH01258015">
    <property type="protein sequence ID" value="JAD39880.1"/>
    <property type="molecule type" value="Transcribed_RNA"/>
</dbReference>
<name>A0A0A8ZSY2_ARUDO</name>
<proteinExistence type="predicted"/>
<accession>A0A0A8ZSY2</accession>
<reference evidence="1" key="1">
    <citation type="submission" date="2014-09" db="EMBL/GenBank/DDBJ databases">
        <authorList>
            <person name="Magalhaes I.L.F."/>
            <person name="Oliveira U."/>
            <person name="Santos F.R."/>
            <person name="Vidigal T.H.D.A."/>
            <person name="Brescovit A.D."/>
            <person name="Santos A.J."/>
        </authorList>
    </citation>
    <scope>NUCLEOTIDE SEQUENCE</scope>
    <source>
        <tissue evidence="1">Shoot tissue taken approximately 20 cm above the soil surface</tissue>
    </source>
</reference>
<evidence type="ECO:0000313" key="1">
    <source>
        <dbReference type="EMBL" id="JAD39880.1"/>
    </source>
</evidence>
<organism evidence="1">
    <name type="scientific">Arundo donax</name>
    <name type="common">Giant reed</name>
    <name type="synonym">Donax arundinaceus</name>
    <dbReference type="NCBI Taxonomy" id="35708"/>
    <lineage>
        <taxon>Eukaryota</taxon>
        <taxon>Viridiplantae</taxon>
        <taxon>Streptophyta</taxon>
        <taxon>Embryophyta</taxon>
        <taxon>Tracheophyta</taxon>
        <taxon>Spermatophyta</taxon>
        <taxon>Magnoliopsida</taxon>
        <taxon>Liliopsida</taxon>
        <taxon>Poales</taxon>
        <taxon>Poaceae</taxon>
        <taxon>PACMAD clade</taxon>
        <taxon>Arundinoideae</taxon>
        <taxon>Arundineae</taxon>
        <taxon>Arundo</taxon>
    </lineage>
</organism>
<reference evidence="1" key="2">
    <citation type="journal article" date="2015" name="Data Brief">
        <title>Shoot transcriptome of the giant reed, Arundo donax.</title>
        <authorList>
            <person name="Barrero R.A."/>
            <person name="Guerrero F.D."/>
            <person name="Moolhuijzen P."/>
            <person name="Goolsby J.A."/>
            <person name="Tidwell J."/>
            <person name="Bellgard S.E."/>
            <person name="Bellgard M.I."/>
        </authorList>
    </citation>
    <scope>NUCLEOTIDE SEQUENCE</scope>
    <source>
        <tissue evidence="1">Shoot tissue taken approximately 20 cm above the soil surface</tissue>
    </source>
</reference>
<sequence>MRAGTDQQACSWEHLKFRTEQVRWEENSDRFNQELNRNHSGARRDLHIRKREESNDCERWKSERSKLRRSRMNGLIELDLWCPPR</sequence>
<dbReference type="AlphaFoldDB" id="A0A0A8ZSY2"/>
<protein>
    <submittedName>
        <fullName evidence="1">Uncharacterized protein</fullName>
    </submittedName>
</protein>